<dbReference type="Proteomes" id="UP000075502">
    <property type="component" value="Unassembled WGS sequence"/>
</dbReference>
<keyword evidence="2" id="KW-0812">Transmembrane</keyword>
<feature type="transmembrane region" description="Helical" evidence="2">
    <location>
        <begin position="65"/>
        <end position="85"/>
    </location>
</feature>
<keyword evidence="2" id="KW-1133">Transmembrane helix</keyword>
<comment type="caution">
    <text evidence="3">The sequence shown here is derived from an EMBL/GenBank/DDBJ whole genome shotgun (WGS) entry which is preliminary data.</text>
</comment>
<reference evidence="3 4" key="1">
    <citation type="submission" date="2014-02" db="EMBL/GenBank/DDBJ databases">
        <title>The small core and large imbalanced accessory genome model reveals a collaborative survival strategy of Sorangium cellulosum strains in nature.</title>
        <authorList>
            <person name="Han K."/>
            <person name="Peng R."/>
            <person name="Blom J."/>
            <person name="Li Y.-Z."/>
        </authorList>
    </citation>
    <scope>NUCLEOTIDE SEQUENCE [LARGE SCALE GENOMIC DNA]</scope>
    <source>
        <strain evidence="3 4">So0007-03</strain>
    </source>
</reference>
<evidence type="ECO:0000313" key="3">
    <source>
        <dbReference type="EMBL" id="KYG03789.1"/>
    </source>
</evidence>
<feature type="compositionally biased region" description="Low complexity" evidence="1">
    <location>
        <begin position="210"/>
        <end position="221"/>
    </location>
</feature>
<dbReference type="AlphaFoldDB" id="A0A150TGF3"/>
<feature type="transmembrane region" description="Helical" evidence="2">
    <location>
        <begin position="38"/>
        <end position="59"/>
    </location>
</feature>
<dbReference type="EMBL" id="JEME01002581">
    <property type="protein sequence ID" value="KYG03789.1"/>
    <property type="molecule type" value="Genomic_DNA"/>
</dbReference>
<protein>
    <submittedName>
        <fullName evidence="3">Uncharacterized protein</fullName>
    </submittedName>
</protein>
<name>A0A150TGF3_SORCE</name>
<organism evidence="3 4">
    <name type="scientific">Sorangium cellulosum</name>
    <name type="common">Polyangium cellulosum</name>
    <dbReference type="NCBI Taxonomy" id="56"/>
    <lineage>
        <taxon>Bacteria</taxon>
        <taxon>Pseudomonadati</taxon>
        <taxon>Myxococcota</taxon>
        <taxon>Polyangia</taxon>
        <taxon>Polyangiales</taxon>
        <taxon>Polyangiaceae</taxon>
        <taxon>Sorangium</taxon>
    </lineage>
</organism>
<feature type="region of interest" description="Disordered" evidence="1">
    <location>
        <begin position="203"/>
        <end position="222"/>
    </location>
</feature>
<gene>
    <name evidence="3" type="ORF">BE21_50025</name>
</gene>
<accession>A0A150TGF3</accession>
<evidence type="ECO:0000256" key="1">
    <source>
        <dbReference type="SAM" id="MobiDB-lite"/>
    </source>
</evidence>
<feature type="compositionally biased region" description="Basic and acidic residues" evidence="1">
    <location>
        <begin position="98"/>
        <end position="115"/>
    </location>
</feature>
<feature type="region of interest" description="Disordered" evidence="1">
    <location>
        <begin position="98"/>
        <end position="127"/>
    </location>
</feature>
<evidence type="ECO:0000313" key="4">
    <source>
        <dbReference type="Proteomes" id="UP000075502"/>
    </source>
</evidence>
<sequence>MCTGRSRRSRGCSPATADLGALDTHGAHQHLARQASMAAAGLQSLVGAGAVVLGILALVGIYPMVLTFVALLALGSIVVVSGSAVSGRSAAALRRLARPEGVREAEVEPDVDRHHQPSAPERPRGRAVRGARLVPVRRADGALLLEAACPMGWAIRWKYSVAAAARAGEHADAPAGNSDRSAGPMDPSSAIRFDTERVARPLSERGHVSAGAGAATAAGPAEQIEHSKERLARDLVAAKARWGGIKGEAEHTARSVAIAAAAAVTARRRGRRWRARRARRNPPGRS</sequence>
<keyword evidence="2" id="KW-0472">Membrane</keyword>
<proteinExistence type="predicted"/>
<evidence type="ECO:0000256" key="2">
    <source>
        <dbReference type="SAM" id="Phobius"/>
    </source>
</evidence>